<keyword evidence="2" id="KW-1185">Reference proteome</keyword>
<dbReference type="OrthoDB" id="271080at2759"/>
<dbReference type="VEuPathDB" id="TrichDB:TVAG_028540"/>
<dbReference type="SMR" id="A2E0A1"/>
<name>A2E0A1_TRIV3</name>
<sequence>MASVIPLELFYATSMDVDHPASNVVDADETTFWTTTGLFPQECVLKFKTPAQIIRVTTITGKVKAISLYASTDADLTQWIEIDTYNLPAQPIKQQETHQLNLRSTTYGIKVVVNQGWGPFTALYVLRVEGVPVHEQPK</sequence>
<dbReference type="Gene3D" id="2.60.120.260">
    <property type="entry name" value="Galactose-binding domain-like"/>
    <property type="match status" value="1"/>
</dbReference>
<reference evidence="1" key="2">
    <citation type="journal article" date="2007" name="Science">
        <title>Draft genome sequence of the sexually transmitted pathogen Trichomonas vaginalis.</title>
        <authorList>
            <person name="Carlton J.M."/>
            <person name="Hirt R.P."/>
            <person name="Silva J.C."/>
            <person name="Delcher A.L."/>
            <person name="Schatz M."/>
            <person name="Zhao Q."/>
            <person name="Wortman J.R."/>
            <person name="Bidwell S.L."/>
            <person name="Alsmark U.C.M."/>
            <person name="Besteiro S."/>
            <person name="Sicheritz-Ponten T."/>
            <person name="Noel C.J."/>
            <person name="Dacks J.B."/>
            <person name="Foster P.G."/>
            <person name="Simillion C."/>
            <person name="Van de Peer Y."/>
            <person name="Miranda-Saavedra D."/>
            <person name="Barton G.J."/>
            <person name="Westrop G.D."/>
            <person name="Mueller S."/>
            <person name="Dessi D."/>
            <person name="Fiori P.L."/>
            <person name="Ren Q."/>
            <person name="Paulsen I."/>
            <person name="Zhang H."/>
            <person name="Bastida-Corcuera F.D."/>
            <person name="Simoes-Barbosa A."/>
            <person name="Brown M.T."/>
            <person name="Hayes R.D."/>
            <person name="Mukherjee M."/>
            <person name="Okumura C.Y."/>
            <person name="Schneider R."/>
            <person name="Smith A.J."/>
            <person name="Vanacova S."/>
            <person name="Villalvazo M."/>
            <person name="Haas B.J."/>
            <person name="Pertea M."/>
            <person name="Feldblyum T.V."/>
            <person name="Utterback T.R."/>
            <person name="Shu C.L."/>
            <person name="Osoegawa K."/>
            <person name="de Jong P.J."/>
            <person name="Hrdy I."/>
            <person name="Horvathova L."/>
            <person name="Zubacova Z."/>
            <person name="Dolezal P."/>
            <person name="Malik S.B."/>
            <person name="Logsdon J.M. Jr."/>
            <person name="Henze K."/>
            <person name="Gupta A."/>
            <person name="Wang C.C."/>
            <person name="Dunne R.L."/>
            <person name="Upcroft J.A."/>
            <person name="Upcroft P."/>
            <person name="White O."/>
            <person name="Salzberg S.L."/>
            <person name="Tang P."/>
            <person name="Chiu C.-H."/>
            <person name="Lee Y.-S."/>
            <person name="Embley T.M."/>
            <person name="Coombs G.H."/>
            <person name="Mottram J.C."/>
            <person name="Tachezy J."/>
            <person name="Fraser-Liggett C.M."/>
            <person name="Johnson P.J."/>
        </authorList>
    </citation>
    <scope>NUCLEOTIDE SEQUENCE [LARGE SCALE GENOMIC DNA]</scope>
    <source>
        <strain evidence="1">G3</strain>
    </source>
</reference>
<evidence type="ECO:0000313" key="2">
    <source>
        <dbReference type="Proteomes" id="UP000001542"/>
    </source>
</evidence>
<dbReference type="KEGG" id="tva:4771888"/>
<dbReference type="AlphaFoldDB" id="A2E0A1"/>
<dbReference type="Proteomes" id="UP000001542">
    <property type="component" value="Unassembled WGS sequence"/>
</dbReference>
<dbReference type="EMBL" id="DS113278">
    <property type="protein sequence ID" value="EAY13901.1"/>
    <property type="molecule type" value="Genomic_DNA"/>
</dbReference>
<accession>A2E0A1</accession>
<dbReference type="VEuPathDB" id="TrichDB:TVAGG3_0556900"/>
<gene>
    <name evidence="1" type="ORF">TVAG_028540</name>
</gene>
<evidence type="ECO:0000313" key="1">
    <source>
        <dbReference type="EMBL" id="EAY13901.1"/>
    </source>
</evidence>
<protein>
    <submittedName>
        <fullName evidence="1">LOC51668 protein, putative</fullName>
    </submittedName>
</protein>
<dbReference type="SUPFAM" id="SSF49785">
    <property type="entry name" value="Galactose-binding domain-like"/>
    <property type="match status" value="1"/>
</dbReference>
<dbReference type="PANTHER" id="PTHR33906">
    <property type="entry name" value="INTRAFLAGELLAR TRANSPORT PROTEIN 25 HOMOLOG"/>
    <property type="match status" value="1"/>
</dbReference>
<dbReference type="FunFam" id="2.60.120.260:FF:000334">
    <property type="entry name" value="LOC51668 protein, putative"/>
    <property type="match status" value="1"/>
</dbReference>
<dbReference type="InterPro" id="IPR033558">
    <property type="entry name" value="IFT25"/>
</dbReference>
<dbReference type="GO" id="GO:0005929">
    <property type="term" value="C:cilium"/>
    <property type="evidence" value="ECO:0000318"/>
    <property type="project" value="GO_Central"/>
</dbReference>
<proteinExistence type="predicted"/>
<dbReference type="PANTHER" id="PTHR33906:SF1">
    <property type="entry name" value="INTRAFLAGELLAR TRANSPORT PROTEIN 25 HOMOLOG"/>
    <property type="match status" value="1"/>
</dbReference>
<reference evidence="1" key="1">
    <citation type="submission" date="2006-10" db="EMBL/GenBank/DDBJ databases">
        <authorList>
            <person name="Amadeo P."/>
            <person name="Zhao Q."/>
            <person name="Wortman J."/>
            <person name="Fraser-Liggett C."/>
            <person name="Carlton J."/>
        </authorList>
    </citation>
    <scope>NUCLEOTIDE SEQUENCE</scope>
    <source>
        <strain evidence="1">G3</strain>
    </source>
</reference>
<organism evidence="1 2">
    <name type="scientific">Trichomonas vaginalis (strain ATCC PRA-98 / G3)</name>
    <dbReference type="NCBI Taxonomy" id="412133"/>
    <lineage>
        <taxon>Eukaryota</taxon>
        <taxon>Metamonada</taxon>
        <taxon>Parabasalia</taxon>
        <taxon>Trichomonadida</taxon>
        <taxon>Trichomonadidae</taxon>
        <taxon>Trichomonas</taxon>
    </lineage>
</organism>
<dbReference type="RefSeq" id="XP_001326124.1">
    <property type="nucleotide sequence ID" value="XM_001326089.1"/>
</dbReference>
<dbReference type="STRING" id="5722.A2E0A1"/>
<dbReference type="OMA" id="RYWISTG"/>
<dbReference type="GO" id="GO:0042073">
    <property type="term" value="P:intraciliary transport"/>
    <property type="evidence" value="ECO:0007669"/>
    <property type="project" value="InterPro"/>
</dbReference>
<dbReference type="InterPro" id="IPR008979">
    <property type="entry name" value="Galactose-bd-like_sf"/>
</dbReference>
<dbReference type="eggNOG" id="ENOG502S2ND">
    <property type="taxonomic scope" value="Eukaryota"/>
</dbReference>
<dbReference type="InParanoid" id="A2E0A1"/>
<dbReference type="GO" id="GO:0030992">
    <property type="term" value="C:intraciliary transport particle B"/>
    <property type="evidence" value="ECO:0000318"/>
    <property type="project" value="GO_Central"/>
</dbReference>